<reference evidence="1" key="1">
    <citation type="journal article" date="2003" name="Genome Biol.">
        <title>An integrated gene annotation and transcriptional profiling approach towards the full gene content of the Drosophila genome.</title>
        <authorList>
            <person name="Hild M."/>
            <person name="Beckmann B."/>
            <person name="Haas S.A."/>
            <person name="Koch B."/>
            <person name="Solovyev V."/>
            <person name="Busold C."/>
            <person name="Fellenberg K."/>
            <person name="Boutros M."/>
            <person name="Vingron M."/>
            <person name="Sauer F."/>
            <person name="Hoheisel J.D."/>
            <person name="Paro R."/>
        </authorList>
    </citation>
    <scope>NUCLEOTIDE SEQUENCE</scope>
</reference>
<proteinExistence type="predicted"/>
<dbReference type="EMBL" id="BK003273">
    <property type="protein sequence ID" value="DAA03472.1"/>
    <property type="molecule type" value="Genomic_DNA"/>
</dbReference>
<protein>
    <submittedName>
        <fullName evidence="1">HDC00241</fullName>
    </submittedName>
</protein>
<evidence type="ECO:0000313" key="1">
    <source>
        <dbReference type="EMBL" id="DAA03472.1"/>
    </source>
</evidence>
<accession>Q6IHZ3</accession>
<name>Q6IHZ3_DROME</name>
<organism evidence="1">
    <name type="scientific">Drosophila melanogaster</name>
    <name type="common">Fruit fly</name>
    <dbReference type="NCBI Taxonomy" id="7227"/>
    <lineage>
        <taxon>Eukaryota</taxon>
        <taxon>Metazoa</taxon>
        <taxon>Ecdysozoa</taxon>
        <taxon>Arthropoda</taxon>
        <taxon>Hexapoda</taxon>
        <taxon>Insecta</taxon>
        <taxon>Pterygota</taxon>
        <taxon>Neoptera</taxon>
        <taxon>Endopterygota</taxon>
        <taxon>Diptera</taxon>
        <taxon>Brachycera</taxon>
        <taxon>Muscomorpha</taxon>
        <taxon>Ephydroidea</taxon>
        <taxon>Drosophilidae</taxon>
        <taxon>Drosophila</taxon>
        <taxon>Sophophora</taxon>
    </lineage>
</organism>
<dbReference type="AlphaFoldDB" id="Q6IHZ3"/>
<gene>
    <name evidence="1" type="ORF">HDC00241</name>
</gene>
<sequence length="65" mass="7656">MNDVVAVAKVQGLRPMIDGRYKYIWGSYRNWVKKHVLKDSKMLFVAAGHPRTESKLIREYTFRCP</sequence>